<feature type="non-terminal residue" evidence="1">
    <location>
        <position position="1"/>
    </location>
</feature>
<sequence length="256" mass="29035">LSNSLRLQGHNSLAGGLLRQSENMKWSEQPSEKLRKTIVWYNKNGNLKKPIDYEAVAEQLGRLPEGQALGILSNLEEKGSTLENPTAWVLGAMKKCGVADEIDPEAKHMIVKTVNWYNKFGGLPMQISTLEVCGPLSKISLKRAMRIMKELDDKKGEIKDPGRWIVGYARKAAKEYKIKKTAWWYNKNGKLKEQINVDEIMESMMRLEEWQAMACLKNCGDKAGEINNPTAYLLVAATKWNKIDREKRASWPAKQA</sequence>
<evidence type="ECO:0000313" key="1">
    <source>
        <dbReference type="EMBL" id="CAE8637436.1"/>
    </source>
</evidence>
<name>A0A813HH07_POLGL</name>
<dbReference type="Proteomes" id="UP000654075">
    <property type="component" value="Unassembled WGS sequence"/>
</dbReference>
<evidence type="ECO:0000313" key="2">
    <source>
        <dbReference type="Proteomes" id="UP000654075"/>
    </source>
</evidence>
<gene>
    <name evidence="1" type="ORF">PGLA1383_LOCUS52803</name>
</gene>
<keyword evidence="2" id="KW-1185">Reference proteome</keyword>
<comment type="caution">
    <text evidence="1">The sequence shown here is derived from an EMBL/GenBank/DDBJ whole genome shotgun (WGS) entry which is preliminary data.</text>
</comment>
<proteinExistence type="predicted"/>
<protein>
    <submittedName>
        <fullName evidence="1">Uncharacterized protein</fullName>
    </submittedName>
</protein>
<reference evidence="1" key="1">
    <citation type="submission" date="2021-02" db="EMBL/GenBank/DDBJ databases">
        <authorList>
            <person name="Dougan E. K."/>
            <person name="Rhodes N."/>
            <person name="Thang M."/>
            <person name="Chan C."/>
        </authorList>
    </citation>
    <scope>NUCLEOTIDE SEQUENCE</scope>
</reference>
<dbReference type="AlphaFoldDB" id="A0A813HH07"/>
<organism evidence="1 2">
    <name type="scientific">Polarella glacialis</name>
    <name type="common">Dinoflagellate</name>
    <dbReference type="NCBI Taxonomy" id="89957"/>
    <lineage>
        <taxon>Eukaryota</taxon>
        <taxon>Sar</taxon>
        <taxon>Alveolata</taxon>
        <taxon>Dinophyceae</taxon>
        <taxon>Suessiales</taxon>
        <taxon>Suessiaceae</taxon>
        <taxon>Polarella</taxon>
    </lineage>
</organism>
<accession>A0A813HH07</accession>
<dbReference type="EMBL" id="CAJNNV010031700">
    <property type="protein sequence ID" value="CAE8637436.1"/>
    <property type="molecule type" value="Genomic_DNA"/>
</dbReference>